<gene>
    <name evidence="1" type="ORF">TNCV_2690311</name>
</gene>
<dbReference type="EMBL" id="BMAU01021370">
    <property type="protein sequence ID" value="GFY24840.1"/>
    <property type="molecule type" value="Genomic_DNA"/>
</dbReference>
<evidence type="ECO:0000313" key="2">
    <source>
        <dbReference type="Proteomes" id="UP000887159"/>
    </source>
</evidence>
<proteinExistence type="predicted"/>
<accession>A0A8X7BA73</accession>
<dbReference type="AlphaFoldDB" id="A0A8X7BA73"/>
<sequence>MKSTRYPIPWKLGVCDDVSKANPVLSWEELSPTLILPFSWRAGKNLFIRLAPQESHFSPNGCSERVKRQHALPIKVNESSTQLLKRAEVNTVASIVKSRFSSLTVGGVP</sequence>
<name>A0A8X7BA73_TRICX</name>
<organism evidence="1 2">
    <name type="scientific">Trichonephila clavipes</name>
    <name type="common">Golden silk orbweaver</name>
    <name type="synonym">Nephila clavipes</name>
    <dbReference type="NCBI Taxonomy" id="2585209"/>
    <lineage>
        <taxon>Eukaryota</taxon>
        <taxon>Metazoa</taxon>
        <taxon>Ecdysozoa</taxon>
        <taxon>Arthropoda</taxon>
        <taxon>Chelicerata</taxon>
        <taxon>Arachnida</taxon>
        <taxon>Araneae</taxon>
        <taxon>Araneomorphae</taxon>
        <taxon>Entelegynae</taxon>
        <taxon>Araneoidea</taxon>
        <taxon>Nephilidae</taxon>
        <taxon>Trichonephila</taxon>
    </lineage>
</organism>
<comment type="caution">
    <text evidence="1">The sequence shown here is derived from an EMBL/GenBank/DDBJ whole genome shotgun (WGS) entry which is preliminary data.</text>
</comment>
<protein>
    <submittedName>
        <fullName evidence="1">Uncharacterized protein</fullName>
    </submittedName>
</protein>
<dbReference type="Proteomes" id="UP000887159">
    <property type="component" value="Unassembled WGS sequence"/>
</dbReference>
<evidence type="ECO:0000313" key="1">
    <source>
        <dbReference type="EMBL" id="GFY24840.1"/>
    </source>
</evidence>
<reference evidence="1" key="1">
    <citation type="submission" date="2020-08" db="EMBL/GenBank/DDBJ databases">
        <title>Multicomponent nature underlies the extraordinary mechanical properties of spider dragline silk.</title>
        <authorList>
            <person name="Kono N."/>
            <person name="Nakamura H."/>
            <person name="Mori M."/>
            <person name="Yoshida Y."/>
            <person name="Ohtoshi R."/>
            <person name="Malay A.D."/>
            <person name="Moran D.A.P."/>
            <person name="Tomita M."/>
            <person name="Numata K."/>
            <person name="Arakawa K."/>
        </authorList>
    </citation>
    <scope>NUCLEOTIDE SEQUENCE</scope>
</reference>
<keyword evidence="2" id="KW-1185">Reference proteome</keyword>